<protein>
    <submittedName>
        <fullName evidence="2">Uncharacterized protein</fullName>
    </submittedName>
</protein>
<dbReference type="Proteomes" id="UP000266723">
    <property type="component" value="Unassembled WGS sequence"/>
</dbReference>
<feature type="region of interest" description="Disordered" evidence="1">
    <location>
        <begin position="1"/>
        <end position="120"/>
    </location>
</feature>
<comment type="caution">
    <text evidence="2">The sequence shown here is derived from an EMBL/GenBank/DDBJ whole genome shotgun (WGS) entry which is preliminary data.</text>
</comment>
<reference evidence="2 3" key="1">
    <citation type="journal article" date="2020" name="BMC Genomics">
        <title>Intraspecific diversification of the crop wild relative Brassica cretica Lam. using demographic model selection.</title>
        <authorList>
            <person name="Kioukis A."/>
            <person name="Michalopoulou V.A."/>
            <person name="Briers L."/>
            <person name="Pirintsos S."/>
            <person name="Studholme D.J."/>
            <person name="Pavlidis P."/>
            <person name="Sarris P.F."/>
        </authorList>
    </citation>
    <scope>NUCLEOTIDE SEQUENCE [LARGE SCALE GENOMIC DNA]</scope>
    <source>
        <strain evidence="3">cv. PFS-1207/04</strain>
    </source>
</reference>
<evidence type="ECO:0000256" key="1">
    <source>
        <dbReference type="SAM" id="MobiDB-lite"/>
    </source>
</evidence>
<accession>A0ABQ7AIQ3</accession>
<proteinExistence type="predicted"/>
<evidence type="ECO:0000313" key="3">
    <source>
        <dbReference type="Proteomes" id="UP000266723"/>
    </source>
</evidence>
<organism evidence="2 3">
    <name type="scientific">Brassica cretica</name>
    <name type="common">Mustard</name>
    <dbReference type="NCBI Taxonomy" id="69181"/>
    <lineage>
        <taxon>Eukaryota</taxon>
        <taxon>Viridiplantae</taxon>
        <taxon>Streptophyta</taxon>
        <taxon>Embryophyta</taxon>
        <taxon>Tracheophyta</taxon>
        <taxon>Spermatophyta</taxon>
        <taxon>Magnoliopsida</taxon>
        <taxon>eudicotyledons</taxon>
        <taxon>Gunneridae</taxon>
        <taxon>Pentapetalae</taxon>
        <taxon>rosids</taxon>
        <taxon>malvids</taxon>
        <taxon>Brassicales</taxon>
        <taxon>Brassicaceae</taxon>
        <taxon>Brassiceae</taxon>
        <taxon>Brassica</taxon>
    </lineage>
</organism>
<evidence type="ECO:0000313" key="2">
    <source>
        <dbReference type="EMBL" id="KAF3497491.1"/>
    </source>
</evidence>
<dbReference type="EMBL" id="QGKV02002055">
    <property type="protein sequence ID" value="KAF3497491.1"/>
    <property type="molecule type" value="Genomic_DNA"/>
</dbReference>
<keyword evidence="3" id="KW-1185">Reference proteome</keyword>
<sequence>MGIRREALNLRPKEETGESRGGGRPEEKRQRRTSFRHAPVANLTQNHRKTNPKSTKSTAPPASIRTITTSPSLQRRWGHTQTSFLSPDLATIRREPEQEKQGGREEPLAQQGEELDRGRN</sequence>
<gene>
    <name evidence="2" type="ORF">DY000_02057969</name>
</gene>
<feature type="compositionally biased region" description="Polar residues" evidence="1">
    <location>
        <begin position="52"/>
        <end position="85"/>
    </location>
</feature>
<feature type="compositionally biased region" description="Basic and acidic residues" evidence="1">
    <location>
        <begin position="91"/>
        <end position="107"/>
    </location>
</feature>
<feature type="compositionally biased region" description="Basic and acidic residues" evidence="1">
    <location>
        <begin position="1"/>
        <end position="29"/>
    </location>
</feature>
<name>A0ABQ7AIQ3_BRACR</name>